<feature type="compositionally biased region" description="Polar residues" evidence="3">
    <location>
        <begin position="522"/>
        <end position="542"/>
    </location>
</feature>
<evidence type="ECO:0008006" key="8">
    <source>
        <dbReference type="Google" id="ProtNLM"/>
    </source>
</evidence>
<dbReference type="EMBL" id="JAVYJV010000004">
    <property type="protein sequence ID" value="KAK4371674.1"/>
    <property type="molecule type" value="Genomic_DNA"/>
</dbReference>
<dbReference type="Pfam" id="PF22675">
    <property type="entry name" value="KH-I_KHDC4-BBP"/>
    <property type="match status" value="1"/>
</dbReference>
<name>A0AAE1SL41_9SOLA</name>
<keyword evidence="7" id="KW-1185">Reference proteome</keyword>
<dbReference type="Pfam" id="PF16275">
    <property type="entry name" value="SF1-HH"/>
    <property type="match status" value="1"/>
</dbReference>
<sequence length="851" mass="90994">MPQCGGVKGWLWTGSEGVEVGRISIVESRWSPGNSRSTYQDRGVSISIPSTGCAVCLKGSMNTKLEQASSHVQTASSSATPLSGPKISMFANKTGFVIPKNKLAGSLVPVFRIGKKGARDSLNEDRTKQVQRKTKWGPDLAQDTTVRKARALAYQNRVDQITQLLSSRSLEGEGSKDSLSASPAKDHESSDHHPNDESLRSLELERREAIGEILKLNPSYKPPAGYKPVPKEEKIPVPIKEHPGYNFIGLIFGPAHKQLEKETGAQVKVYGTKADTGEKVEVTSGENDSGAYEEMYVQVSAETYEKVDAAVALTELLVTRVSVTPAATTTKTSGDGETISGEATPGPMTPPVVNQGVAQPVVGTQPAQLQGHFQPYQGQWFPGPTSQNPVPPFPGPVNSGSSSAPLVGNPHQVSPSSPFGPPQSMQDGFGSVPRNPFLHSRPQAPLMRQPYMPSAHFGQIVGPRHSMPGLGSTPPQSNMTPPQFSQGQLSPTGFPQVVRPVMPTLPQSVPPTAYPDRPLTPAGNSPGWSQSPWNNQTGQGPSNMIAMAPPTVSPQGSHHLASRPMGDVFRGHNLAPQSSGPAPSAHMPPPSRPSSGSNPAHFLNHSVSSGQPVIPSLAPNPVPGSSLNINSARPTSFVTPKPLQPSSDFTFQPRHPQSPASQVASSRLVSQFGSQEISPSNQMMRHHLRPAIDNPNPPQGFQRPQLNNQINQLGPRMSLDFARGPAGPLPQFRHPNFPNQGVASPTGPQMQPMNFRPAPNHVGAFPPRGNSMPQQNNPNAMLRPQNFEGPNNVFFRHGRPASSSTGAHQIYDPFSPTSVPRHPHPGGNPAMAEKQESDPEYEDLMASVGVK</sequence>
<dbReference type="Gene3D" id="3.30.1370.10">
    <property type="entry name" value="K Homology domain, type 1"/>
    <property type="match status" value="1"/>
</dbReference>
<dbReference type="InterPro" id="IPR055256">
    <property type="entry name" value="KH_1_KHDC4/BBP-like"/>
</dbReference>
<feature type="region of interest" description="Disordered" evidence="3">
    <location>
        <begin position="328"/>
        <end position="353"/>
    </location>
</feature>
<accession>A0AAE1SL41</accession>
<proteinExistence type="predicted"/>
<feature type="domain" description="Splicing factor 1 helix-hairpin" evidence="4">
    <location>
        <begin position="133"/>
        <end position="227"/>
    </location>
</feature>
<dbReference type="Gene3D" id="6.10.140.1790">
    <property type="match status" value="1"/>
</dbReference>
<organism evidence="6 7">
    <name type="scientific">Anisodus tanguticus</name>
    <dbReference type="NCBI Taxonomy" id="243964"/>
    <lineage>
        <taxon>Eukaryota</taxon>
        <taxon>Viridiplantae</taxon>
        <taxon>Streptophyta</taxon>
        <taxon>Embryophyta</taxon>
        <taxon>Tracheophyta</taxon>
        <taxon>Spermatophyta</taxon>
        <taxon>Magnoliopsida</taxon>
        <taxon>eudicotyledons</taxon>
        <taxon>Gunneridae</taxon>
        <taxon>Pentapetalae</taxon>
        <taxon>asterids</taxon>
        <taxon>lamiids</taxon>
        <taxon>Solanales</taxon>
        <taxon>Solanaceae</taxon>
        <taxon>Solanoideae</taxon>
        <taxon>Hyoscyameae</taxon>
        <taxon>Anisodus</taxon>
    </lineage>
</organism>
<dbReference type="InterPro" id="IPR047086">
    <property type="entry name" value="SF1-HH_sf"/>
</dbReference>
<dbReference type="GO" id="GO:0005634">
    <property type="term" value="C:nucleus"/>
    <property type="evidence" value="ECO:0007669"/>
    <property type="project" value="TreeGrafter"/>
</dbReference>
<comment type="caution">
    <text evidence="6">The sequence shown here is derived from an EMBL/GenBank/DDBJ whole genome shotgun (WGS) entry which is preliminary data.</text>
</comment>
<dbReference type="GO" id="GO:0046872">
    <property type="term" value="F:metal ion binding"/>
    <property type="evidence" value="ECO:0007669"/>
    <property type="project" value="UniProtKB-KW"/>
</dbReference>
<evidence type="ECO:0000313" key="7">
    <source>
        <dbReference type="Proteomes" id="UP001291623"/>
    </source>
</evidence>
<gene>
    <name evidence="6" type="ORF">RND71_007058</name>
</gene>
<evidence type="ECO:0000259" key="4">
    <source>
        <dbReference type="Pfam" id="PF16275"/>
    </source>
</evidence>
<dbReference type="InterPro" id="IPR045071">
    <property type="entry name" value="BBP-like"/>
</dbReference>
<protein>
    <recommendedName>
        <fullName evidence="8">Splicing factor 1 helix-hairpin domain-containing protein</fullName>
    </recommendedName>
</protein>
<evidence type="ECO:0000256" key="3">
    <source>
        <dbReference type="SAM" id="MobiDB-lite"/>
    </source>
</evidence>
<feature type="region of interest" description="Disordered" evidence="3">
    <location>
        <begin position="120"/>
        <end position="142"/>
    </location>
</feature>
<feature type="region of interest" description="Disordered" evidence="3">
    <location>
        <begin position="502"/>
        <end position="662"/>
    </location>
</feature>
<evidence type="ECO:0000256" key="2">
    <source>
        <dbReference type="ARBA" id="ARBA00022884"/>
    </source>
</evidence>
<reference evidence="6" key="1">
    <citation type="submission" date="2023-12" db="EMBL/GenBank/DDBJ databases">
        <title>Genome assembly of Anisodus tanguticus.</title>
        <authorList>
            <person name="Wang Y.-J."/>
        </authorList>
    </citation>
    <scope>NUCLEOTIDE SEQUENCE</scope>
    <source>
        <strain evidence="6">KB-2021</strain>
        <tissue evidence="6">Leaf</tissue>
    </source>
</reference>
<dbReference type="PANTHER" id="PTHR11208">
    <property type="entry name" value="RNA-BINDING PROTEIN RELATED"/>
    <property type="match status" value="1"/>
</dbReference>
<feature type="domain" description="KHDC4/BBP-like KH-domain type I" evidence="5">
    <location>
        <begin position="242"/>
        <end position="318"/>
    </location>
</feature>
<dbReference type="InterPro" id="IPR036612">
    <property type="entry name" value="KH_dom_type_1_sf"/>
</dbReference>
<evidence type="ECO:0000313" key="6">
    <source>
        <dbReference type="EMBL" id="KAK4371674.1"/>
    </source>
</evidence>
<evidence type="ECO:0000256" key="1">
    <source>
        <dbReference type="ARBA" id="ARBA00022723"/>
    </source>
</evidence>
<keyword evidence="1" id="KW-0479">Metal-binding</keyword>
<dbReference type="AlphaFoldDB" id="A0AAE1SL41"/>
<dbReference type="Proteomes" id="UP001291623">
    <property type="component" value="Unassembled WGS sequence"/>
</dbReference>
<dbReference type="GO" id="GO:0048024">
    <property type="term" value="P:regulation of mRNA splicing, via spliceosome"/>
    <property type="evidence" value="ECO:0007669"/>
    <property type="project" value="TreeGrafter"/>
</dbReference>
<dbReference type="InterPro" id="IPR032570">
    <property type="entry name" value="SF1-HH"/>
</dbReference>
<dbReference type="SUPFAM" id="SSF54791">
    <property type="entry name" value="Eukaryotic type KH-domain (KH-domain type I)"/>
    <property type="match status" value="1"/>
</dbReference>
<dbReference type="GO" id="GO:0003729">
    <property type="term" value="F:mRNA binding"/>
    <property type="evidence" value="ECO:0007669"/>
    <property type="project" value="TreeGrafter"/>
</dbReference>
<feature type="compositionally biased region" description="Polar residues" evidence="3">
    <location>
        <begin position="623"/>
        <end position="650"/>
    </location>
</feature>
<evidence type="ECO:0000259" key="5">
    <source>
        <dbReference type="Pfam" id="PF22675"/>
    </source>
</evidence>
<keyword evidence="2" id="KW-0694">RNA-binding</keyword>
<dbReference type="PANTHER" id="PTHR11208:SF98">
    <property type="entry name" value="RNA-BINDING KH DOMAIN-CONTAINING PROTEIN"/>
    <property type="match status" value="1"/>
</dbReference>
<feature type="region of interest" description="Disordered" evidence="3">
    <location>
        <begin position="382"/>
        <end position="421"/>
    </location>
</feature>
<feature type="region of interest" description="Disordered" evidence="3">
    <location>
        <begin position="165"/>
        <end position="199"/>
    </location>
</feature>
<feature type="compositionally biased region" description="Basic and acidic residues" evidence="3">
    <location>
        <begin position="184"/>
        <end position="199"/>
    </location>
</feature>
<feature type="region of interest" description="Disordered" evidence="3">
    <location>
        <begin position="795"/>
        <end position="851"/>
    </location>
</feature>